<name>A0AAV7RE68_PLEWA</name>
<keyword evidence="3" id="KW-1185">Reference proteome</keyword>
<sequence>MNIKQDEKADAFEEKGDVDQEFEEETGGGSHIGELHSSQIQDPEIRHVPEGTWHSQTGRMHDIGKVIVSPTFDPGDNGGAEHRGKVTAAQEGPGHTHAAVEPRQRTGVLLCRLDDGLFFCVVLYLSQDVRCGIGTPRYCRHQMALSSQWP</sequence>
<protein>
    <submittedName>
        <fullName evidence="2">Uncharacterized protein</fullName>
    </submittedName>
</protein>
<dbReference type="EMBL" id="JANPWB010000009">
    <property type="protein sequence ID" value="KAJ1150751.1"/>
    <property type="molecule type" value="Genomic_DNA"/>
</dbReference>
<evidence type="ECO:0000313" key="2">
    <source>
        <dbReference type="EMBL" id="KAJ1150751.1"/>
    </source>
</evidence>
<accession>A0AAV7RE68</accession>
<feature type="region of interest" description="Disordered" evidence="1">
    <location>
        <begin position="1"/>
        <end position="58"/>
    </location>
</feature>
<proteinExistence type="predicted"/>
<dbReference type="Proteomes" id="UP001066276">
    <property type="component" value="Chromosome 5"/>
</dbReference>
<evidence type="ECO:0000256" key="1">
    <source>
        <dbReference type="SAM" id="MobiDB-lite"/>
    </source>
</evidence>
<evidence type="ECO:0000313" key="3">
    <source>
        <dbReference type="Proteomes" id="UP001066276"/>
    </source>
</evidence>
<gene>
    <name evidence="2" type="ORF">NDU88_003540</name>
</gene>
<dbReference type="AlphaFoldDB" id="A0AAV7RE68"/>
<feature type="compositionally biased region" description="Basic and acidic residues" evidence="1">
    <location>
        <begin position="1"/>
        <end position="18"/>
    </location>
</feature>
<reference evidence="2" key="1">
    <citation type="journal article" date="2022" name="bioRxiv">
        <title>Sequencing and chromosome-scale assembly of the giantPleurodeles waltlgenome.</title>
        <authorList>
            <person name="Brown T."/>
            <person name="Elewa A."/>
            <person name="Iarovenko S."/>
            <person name="Subramanian E."/>
            <person name="Araus A.J."/>
            <person name="Petzold A."/>
            <person name="Susuki M."/>
            <person name="Suzuki K.-i.T."/>
            <person name="Hayashi T."/>
            <person name="Toyoda A."/>
            <person name="Oliveira C."/>
            <person name="Osipova E."/>
            <person name="Leigh N.D."/>
            <person name="Simon A."/>
            <person name="Yun M.H."/>
        </authorList>
    </citation>
    <scope>NUCLEOTIDE SEQUENCE</scope>
    <source>
        <strain evidence="2">20211129_DDA</strain>
        <tissue evidence="2">Liver</tissue>
    </source>
</reference>
<comment type="caution">
    <text evidence="2">The sequence shown here is derived from an EMBL/GenBank/DDBJ whole genome shotgun (WGS) entry which is preliminary data.</text>
</comment>
<organism evidence="2 3">
    <name type="scientific">Pleurodeles waltl</name>
    <name type="common">Iberian ribbed newt</name>
    <dbReference type="NCBI Taxonomy" id="8319"/>
    <lineage>
        <taxon>Eukaryota</taxon>
        <taxon>Metazoa</taxon>
        <taxon>Chordata</taxon>
        <taxon>Craniata</taxon>
        <taxon>Vertebrata</taxon>
        <taxon>Euteleostomi</taxon>
        <taxon>Amphibia</taxon>
        <taxon>Batrachia</taxon>
        <taxon>Caudata</taxon>
        <taxon>Salamandroidea</taxon>
        <taxon>Salamandridae</taxon>
        <taxon>Pleurodelinae</taxon>
        <taxon>Pleurodeles</taxon>
    </lineage>
</organism>